<organism evidence="2">
    <name type="scientific">Terrestrivirus sp</name>
    <dbReference type="NCBI Taxonomy" id="2487775"/>
    <lineage>
        <taxon>Viruses</taxon>
        <taxon>Varidnaviria</taxon>
        <taxon>Bamfordvirae</taxon>
        <taxon>Nucleocytoviricota</taxon>
        <taxon>Megaviricetes</taxon>
        <taxon>Imitervirales</taxon>
        <taxon>Mimiviridae</taxon>
        <taxon>Klosneuvirinae</taxon>
    </lineage>
</organism>
<evidence type="ECO:0000313" key="2">
    <source>
        <dbReference type="EMBL" id="AYV76632.1"/>
    </source>
</evidence>
<sequence>MASLTALYNGDSVRTAVRYAVGVYSVAVAGGFVIGSWKGFTKWSSWLETRTYRKIAYENVETVVNIAADTGKLGYNVLVAGTTSALVVATSPVSVPLILWKIEDKPEKK</sequence>
<name>A0A3G4ZP05_9VIRU</name>
<gene>
    <name evidence="2" type="ORF">Terrestrivirus10_16</name>
</gene>
<reference evidence="2" key="1">
    <citation type="submission" date="2018-10" db="EMBL/GenBank/DDBJ databases">
        <title>Hidden diversity of soil giant viruses.</title>
        <authorList>
            <person name="Schulz F."/>
            <person name="Alteio L."/>
            <person name="Goudeau D."/>
            <person name="Ryan E.M."/>
            <person name="Malmstrom R.R."/>
            <person name="Blanchard J."/>
            <person name="Woyke T."/>
        </authorList>
    </citation>
    <scope>NUCLEOTIDE SEQUENCE</scope>
    <source>
        <strain evidence="2">TEV1</strain>
    </source>
</reference>
<feature type="transmembrane region" description="Helical" evidence="1">
    <location>
        <begin position="77"/>
        <end position="100"/>
    </location>
</feature>
<evidence type="ECO:0000256" key="1">
    <source>
        <dbReference type="SAM" id="Phobius"/>
    </source>
</evidence>
<keyword evidence="1" id="KW-1133">Transmembrane helix</keyword>
<protein>
    <submittedName>
        <fullName evidence="2">Uncharacterized protein</fullName>
    </submittedName>
</protein>
<keyword evidence="1" id="KW-0472">Membrane</keyword>
<keyword evidence="1" id="KW-0812">Transmembrane</keyword>
<proteinExistence type="predicted"/>
<feature type="transmembrane region" description="Helical" evidence="1">
    <location>
        <begin position="21"/>
        <end position="40"/>
    </location>
</feature>
<accession>A0A3G4ZP05</accession>
<dbReference type="EMBL" id="MK071988">
    <property type="protein sequence ID" value="AYV76632.1"/>
    <property type="molecule type" value="Genomic_DNA"/>
</dbReference>